<sequence length="201" mass="22465">MEASGLAPEEVVLRLLDVIEKDIVPITTEAVKKGNKVFGAAILKLSDLSLVVAGTNTEIECPLWHGEVACIKNFWNLPEEGRPLPSECLMLATHEPCSMCVSAITWSAFKEIHFLFSMEDSRDAFNIPHDLRIYQEVFKCERATRENKFWKAYDLPKVVETLPENGALGEKVTMLRETYASLSELYQDSKGGASSTRIPLS</sequence>
<proteinExistence type="predicted"/>
<name>D8LM53_ECTSI</name>
<accession>D8LM53</accession>
<dbReference type="OMA" id="FKCERAT"/>
<dbReference type="Gene3D" id="3.40.140.10">
    <property type="entry name" value="Cytidine Deaminase, domain 2"/>
    <property type="match status" value="1"/>
</dbReference>
<evidence type="ECO:0000313" key="2">
    <source>
        <dbReference type="EMBL" id="CBN76201.1"/>
    </source>
</evidence>
<dbReference type="EMBL" id="FN649741">
    <property type="protein sequence ID" value="CBN76201.1"/>
    <property type="molecule type" value="Genomic_DNA"/>
</dbReference>
<dbReference type="GO" id="GO:0003824">
    <property type="term" value="F:catalytic activity"/>
    <property type="evidence" value="ECO:0007669"/>
    <property type="project" value="InterPro"/>
</dbReference>
<dbReference type="InParanoid" id="D8LM53"/>
<gene>
    <name evidence="2" type="ORF">Esi_0384_0025</name>
</gene>
<dbReference type="EMBL" id="FN648580">
    <property type="protein sequence ID" value="CBN76201.1"/>
    <property type="molecule type" value="Genomic_DNA"/>
</dbReference>
<reference evidence="2 3" key="1">
    <citation type="journal article" date="2010" name="Nature">
        <title>The Ectocarpus genome and the independent evolution of multicellularity in brown algae.</title>
        <authorList>
            <person name="Cock J.M."/>
            <person name="Sterck L."/>
            <person name="Rouze P."/>
            <person name="Scornet D."/>
            <person name="Allen A.E."/>
            <person name="Amoutzias G."/>
            <person name="Anthouard V."/>
            <person name="Artiguenave F."/>
            <person name="Aury J.M."/>
            <person name="Badger J.H."/>
            <person name="Beszteri B."/>
            <person name="Billiau K."/>
            <person name="Bonnet E."/>
            <person name="Bothwell J.H."/>
            <person name="Bowler C."/>
            <person name="Boyen C."/>
            <person name="Brownlee C."/>
            <person name="Carrano C.J."/>
            <person name="Charrier B."/>
            <person name="Cho G.Y."/>
            <person name="Coelho S.M."/>
            <person name="Collen J."/>
            <person name="Corre E."/>
            <person name="Da Silva C."/>
            <person name="Delage L."/>
            <person name="Delaroque N."/>
            <person name="Dittami S.M."/>
            <person name="Doulbeau S."/>
            <person name="Elias M."/>
            <person name="Farnham G."/>
            <person name="Gachon C.M."/>
            <person name="Gschloessl B."/>
            <person name="Heesch S."/>
            <person name="Jabbari K."/>
            <person name="Jubin C."/>
            <person name="Kawai H."/>
            <person name="Kimura K."/>
            <person name="Kloareg B."/>
            <person name="Kupper F.C."/>
            <person name="Lang D."/>
            <person name="Le Bail A."/>
            <person name="Leblanc C."/>
            <person name="Lerouge P."/>
            <person name="Lohr M."/>
            <person name="Lopez P.J."/>
            <person name="Martens C."/>
            <person name="Maumus F."/>
            <person name="Michel G."/>
            <person name="Miranda-Saavedra D."/>
            <person name="Morales J."/>
            <person name="Moreau H."/>
            <person name="Motomura T."/>
            <person name="Nagasato C."/>
            <person name="Napoli C.A."/>
            <person name="Nelson D.R."/>
            <person name="Nyvall-Collen P."/>
            <person name="Peters A.F."/>
            <person name="Pommier C."/>
            <person name="Potin P."/>
            <person name="Poulain J."/>
            <person name="Quesneville H."/>
            <person name="Read B."/>
            <person name="Rensing S.A."/>
            <person name="Ritter A."/>
            <person name="Rousvoal S."/>
            <person name="Samanta M."/>
            <person name="Samson G."/>
            <person name="Schroeder D.C."/>
            <person name="Segurens B."/>
            <person name="Strittmatter M."/>
            <person name="Tonon T."/>
            <person name="Tregear J.W."/>
            <person name="Valentin K."/>
            <person name="von Dassow P."/>
            <person name="Yamagishi T."/>
            <person name="Van de Peer Y."/>
            <person name="Wincker P."/>
        </authorList>
    </citation>
    <scope>NUCLEOTIDE SEQUENCE [LARGE SCALE GENOMIC DNA]</scope>
    <source>
        <strain evidence="3">Ec32 / CCAP1310/4</strain>
    </source>
</reference>
<dbReference type="AlphaFoldDB" id="D8LM53"/>
<feature type="domain" description="CMP/dCMP-type deaminase" evidence="1">
    <location>
        <begin position="6"/>
        <end position="128"/>
    </location>
</feature>
<organism evidence="2 3">
    <name type="scientific">Ectocarpus siliculosus</name>
    <name type="common">Brown alga</name>
    <name type="synonym">Conferva siliculosa</name>
    <dbReference type="NCBI Taxonomy" id="2880"/>
    <lineage>
        <taxon>Eukaryota</taxon>
        <taxon>Sar</taxon>
        <taxon>Stramenopiles</taxon>
        <taxon>Ochrophyta</taxon>
        <taxon>PX clade</taxon>
        <taxon>Phaeophyceae</taxon>
        <taxon>Ectocarpales</taxon>
        <taxon>Ectocarpaceae</taxon>
        <taxon>Ectocarpus</taxon>
    </lineage>
</organism>
<dbReference type="STRING" id="2880.D8LM53"/>
<dbReference type="InterPro" id="IPR002125">
    <property type="entry name" value="CMP_dCMP_dom"/>
</dbReference>
<dbReference type="InterPro" id="IPR016193">
    <property type="entry name" value="Cytidine_deaminase-like"/>
</dbReference>
<keyword evidence="3" id="KW-1185">Reference proteome</keyword>
<protein>
    <recommendedName>
        <fullName evidence="1">CMP/dCMP-type deaminase domain-containing protein</fullName>
    </recommendedName>
</protein>
<dbReference type="Pfam" id="PF00383">
    <property type="entry name" value="dCMP_cyt_deam_1"/>
    <property type="match status" value="1"/>
</dbReference>
<dbReference type="eggNOG" id="ENOG502S00E">
    <property type="taxonomic scope" value="Eukaryota"/>
</dbReference>
<dbReference type="Proteomes" id="UP000002630">
    <property type="component" value="Linkage Group LG16"/>
</dbReference>
<evidence type="ECO:0000259" key="1">
    <source>
        <dbReference type="PROSITE" id="PS51747"/>
    </source>
</evidence>
<dbReference type="SUPFAM" id="SSF53927">
    <property type="entry name" value="Cytidine deaminase-like"/>
    <property type="match status" value="1"/>
</dbReference>
<dbReference type="OrthoDB" id="9980836at2759"/>
<dbReference type="CDD" id="cd01285">
    <property type="entry name" value="nucleoside_deaminase"/>
    <property type="match status" value="1"/>
</dbReference>
<dbReference type="PROSITE" id="PS51747">
    <property type="entry name" value="CYT_DCMP_DEAMINASES_2"/>
    <property type="match status" value="1"/>
</dbReference>
<evidence type="ECO:0000313" key="3">
    <source>
        <dbReference type="Proteomes" id="UP000002630"/>
    </source>
</evidence>